<accession>A0AAV0U7U5</accession>
<evidence type="ECO:0000313" key="1">
    <source>
        <dbReference type="EMBL" id="CAI5732881.1"/>
    </source>
</evidence>
<evidence type="ECO:0000313" key="2">
    <source>
        <dbReference type="Proteomes" id="UP001159659"/>
    </source>
</evidence>
<dbReference type="Proteomes" id="UP001159659">
    <property type="component" value="Unassembled WGS sequence"/>
</dbReference>
<dbReference type="AlphaFoldDB" id="A0AAV0U7U5"/>
<evidence type="ECO:0008006" key="3">
    <source>
        <dbReference type="Google" id="ProtNLM"/>
    </source>
</evidence>
<organism evidence="1 2">
    <name type="scientific">Peronospora farinosa</name>
    <dbReference type="NCBI Taxonomy" id="134698"/>
    <lineage>
        <taxon>Eukaryota</taxon>
        <taxon>Sar</taxon>
        <taxon>Stramenopiles</taxon>
        <taxon>Oomycota</taxon>
        <taxon>Peronosporomycetes</taxon>
        <taxon>Peronosporales</taxon>
        <taxon>Peronosporaceae</taxon>
        <taxon>Peronospora</taxon>
    </lineage>
</organism>
<gene>
    <name evidence="1" type="ORF">PFR002_LOCUS7019</name>
</gene>
<reference evidence="1" key="1">
    <citation type="submission" date="2022-12" db="EMBL/GenBank/DDBJ databases">
        <authorList>
            <person name="Webb A."/>
        </authorList>
    </citation>
    <scope>NUCLEOTIDE SEQUENCE</scope>
    <source>
        <strain evidence="1">Pf2</strain>
    </source>
</reference>
<comment type="caution">
    <text evidence="1">The sequence shown here is derived from an EMBL/GenBank/DDBJ whole genome shotgun (WGS) entry which is preliminary data.</text>
</comment>
<proteinExistence type="predicted"/>
<sequence length="290" mass="32508">MEGYMIRVPMEACFPDTCSAWEQKSKTHQPVHSRVLYYVLEEGYLRGYATPNDINEPVESFRLTSNRIKVNTMCSLNIFEIKARVGRLRLPQQCAVNTLSSDTSEDEDDSEIEQADSAALYMPPTTTSSSPNVINENYHVVFFAANTDLVKKWSVKLLNWTRSVFGSLAGHDEAELRMAKAKILHALHAMNAANQFLRPVEIPTTPHAAMDFPAITSEQVSIADASINLPALANDSSKRTLNETTNTIQVIDLADVVKLSDMLTQTQPPNPWWIASFGRHRKISSYSQRC</sequence>
<name>A0AAV0U7U5_9STRA</name>
<dbReference type="EMBL" id="CANTFK010000899">
    <property type="protein sequence ID" value="CAI5732881.1"/>
    <property type="molecule type" value="Genomic_DNA"/>
</dbReference>
<protein>
    <recommendedName>
        <fullName evidence="3">PH domain-containing protein</fullName>
    </recommendedName>
</protein>